<evidence type="ECO:0000313" key="8">
    <source>
        <dbReference type="Proteomes" id="UP001596083"/>
    </source>
</evidence>
<dbReference type="PANTHER" id="PTHR48098:SF3">
    <property type="entry name" value="IRON(III) ENTEROBACTIN ESTERASE"/>
    <property type="match status" value="1"/>
</dbReference>
<gene>
    <name evidence="7" type="primary">fes</name>
    <name evidence="7" type="ORF">ACFP1Z_19485</name>
</gene>
<dbReference type="EMBL" id="JBHSPB010000011">
    <property type="protein sequence ID" value="MFC5722352.1"/>
    <property type="molecule type" value="Genomic_DNA"/>
</dbReference>
<organism evidence="7 8">
    <name type="scientific">Streptomyces gamaensis</name>
    <dbReference type="NCBI Taxonomy" id="1763542"/>
    <lineage>
        <taxon>Bacteria</taxon>
        <taxon>Bacillati</taxon>
        <taxon>Actinomycetota</taxon>
        <taxon>Actinomycetes</taxon>
        <taxon>Kitasatosporales</taxon>
        <taxon>Streptomycetaceae</taxon>
        <taxon>Streptomyces</taxon>
    </lineage>
</organism>
<dbReference type="Gene3D" id="3.40.50.1820">
    <property type="entry name" value="alpha/beta hydrolase"/>
    <property type="match status" value="1"/>
</dbReference>
<evidence type="ECO:0000256" key="2">
    <source>
        <dbReference type="ARBA" id="ARBA00022490"/>
    </source>
</evidence>
<dbReference type="GO" id="GO:0016787">
    <property type="term" value="F:hydrolase activity"/>
    <property type="evidence" value="ECO:0007669"/>
    <property type="project" value="UniProtKB-KW"/>
</dbReference>
<evidence type="ECO:0000256" key="5">
    <source>
        <dbReference type="SAM" id="MobiDB-lite"/>
    </source>
</evidence>
<dbReference type="InterPro" id="IPR014756">
    <property type="entry name" value="Ig_E-set"/>
</dbReference>
<comment type="caution">
    <text evidence="7">The sequence shown here is derived from an EMBL/GenBank/DDBJ whole genome shotgun (WGS) entry which is preliminary data.</text>
</comment>
<dbReference type="InterPro" id="IPR000801">
    <property type="entry name" value="Esterase-like"/>
</dbReference>
<comment type="subcellular location">
    <subcellularLocation>
        <location evidence="1">Cytoplasm</location>
    </subcellularLocation>
</comment>
<feature type="region of interest" description="Disordered" evidence="5">
    <location>
        <begin position="1"/>
        <end position="27"/>
    </location>
</feature>
<dbReference type="RefSeq" id="WP_390317742.1">
    <property type="nucleotide sequence ID" value="NZ_JBHSPB010000011.1"/>
</dbReference>
<dbReference type="NCBIfam" id="NF007758">
    <property type="entry name" value="PRK10439.1"/>
    <property type="match status" value="1"/>
</dbReference>
<evidence type="ECO:0000256" key="1">
    <source>
        <dbReference type="ARBA" id="ARBA00004496"/>
    </source>
</evidence>
<dbReference type="PANTHER" id="PTHR48098">
    <property type="entry name" value="ENTEROCHELIN ESTERASE-RELATED"/>
    <property type="match status" value="1"/>
</dbReference>
<dbReference type="Proteomes" id="UP001596083">
    <property type="component" value="Unassembled WGS sequence"/>
</dbReference>
<evidence type="ECO:0000259" key="6">
    <source>
        <dbReference type="Pfam" id="PF11806"/>
    </source>
</evidence>
<dbReference type="InterPro" id="IPR021764">
    <property type="entry name" value="Enterochelin_esterase_N"/>
</dbReference>
<keyword evidence="8" id="KW-1185">Reference proteome</keyword>
<name>A0ABW0Z1N4_9ACTN</name>
<dbReference type="SUPFAM" id="SSF53474">
    <property type="entry name" value="alpha/beta-Hydrolases"/>
    <property type="match status" value="1"/>
</dbReference>
<comment type="similarity">
    <text evidence="4">Belongs to the Fes family.</text>
</comment>
<keyword evidence="2" id="KW-0963">Cytoplasm</keyword>
<dbReference type="Pfam" id="PF11806">
    <property type="entry name" value="Enterochelin_N"/>
    <property type="match status" value="1"/>
</dbReference>
<dbReference type="Pfam" id="PF00756">
    <property type="entry name" value="Esterase"/>
    <property type="match status" value="1"/>
</dbReference>
<dbReference type="Gene3D" id="2.60.40.10">
    <property type="entry name" value="Immunoglobulins"/>
    <property type="match status" value="1"/>
</dbReference>
<sequence length="441" mass="47676">MSGTPPTSAARPADGSADVRPRPLTGPGIARLTEQLAAAATDGEREALVDGFWERAERQGTPLVEEIDGDPDHRAVTFLWRGHRATRQVLLVANRIGDRGRLAGSLLRRVPGTDVWHLGYRLRADHRGSYRMAADVSPGEPPADPAGLQQRLRSLSAFAAPDPLNPRRIASRWNALDSSVFALPRAPAQPWAARRAGIARGTVERHRRTGTAPGGDRDVWVYRPPGEGHGDLPVLVLCDGDMWFGGLRFQDTLDAMIADGAVPPLAVLAPDAVDNPTRWQDLGGRDPYVRFLADELLPWAAGRWPVTTDPARTAVAGQSLGGVTALYAAHTRPERFGHAIAQSPSLWWQPGRPPGVPQEPIAGTPWLVSRFATAERRPVTVRLDVGLHEGPMAGYARTLRDTLDAHGYPVTLTVHNGGHDYACWRGLLADALAAVLGGDRR</sequence>
<dbReference type="InterPro" id="IPR050583">
    <property type="entry name" value="Mycobacterial_A85_antigen"/>
</dbReference>
<feature type="domain" description="Enterochelin esterase N-terminal" evidence="6">
    <location>
        <begin position="75"/>
        <end position="191"/>
    </location>
</feature>
<keyword evidence="3 7" id="KW-0378">Hydrolase</keyword>
<accession>A0ABW0Z1N4</accession>
<evidence type="ECO:0000313" key="7">
    <source>
        <dbReference type="EMBL" id="MFC5722352.1"/>
    </source>
</evidence>
<proteinExistence type="inferred from homology"/>
<protein>
    <submittedName>
        <fullName evidence="7">Enterochelin esterase</fullName>
        <ecNumber evidence="7">3.1.1.-</ecNumber>
    </submittedName>
</protein>
<dbReference type="InterPro" id="IPR013783">
    <property type="entry name" value="Ig-like_fold"/>
</dbReference>
<dbReference type="InterPro" id="IPR029058">
    <property type="entry name" value="AB_hydrolase_fold"/>
</dbReference>
<evidence type="ECO:0000256" key="4">
    <source>
        <dbReference type="ARBA" id="ARBA00024201"/>
    </source>
</evidence>
<dbReference type="EC" id="3.1.1.-" evidence="7"/>
<evidence type="ECO:0000256" key="3">
    <source>
        <dbReference type="ARBA" id="ARBA00022801"/>
    </source>
</evidence>
<dbReference type="SUPFAM" id="SSF81296">
    <property type="entry name" value="E set domains"/>
    <property type="match status" value="1"/>
</dbReference>
<reference evidence="8" key="1">
    <citation type="journal article" date="2019" name="Int. J. Syst. Evol. Microbiol.">
        <title>The Global Catalogue of Microorganisms (GCM) 10K type strain sequencing project: providing services to taxonomists for standard genome sequencing and annotation.</title>
        <authorList>
            <consortium name="The Broad Institute Genomics Platform"/>
            <consortium name="The Broad Institute Genome Sequencing Center for Infectious Disease"/>
            <person name="Wu L."/>
            <person name="Ma J."/>
        </authorList>
    </citation>
    <scope>NUCLEOTIDE SEQUENCE [LARGE SCALE GENOMIC DNA]</scope>
    <source>
        <strain evidence="8">CGMCC 4.7304</strain>
    </source>
</reference>